<evidence type="ECO:0000256" key="1">
    <source>
        <dbReference type="SAM" id="MobiDB-lite"/>
    </source>
</evidence>
<protein>
    <submittedName>
        <fullName evidence="2">Uncharacterized protein</fullName>
    </submittedName>
</protein>
<sequence>MLPGVRKADGIGCGEDSSTPTTGVPGPPPGVGVTGREGTCSGTRAVRESSARISVEARGRRVVRPRAKGGRALRGIPWPMSGKKGSISMTSAGISRPRAPTRSAPGAGGRFVEGFLTIGIVISVVNDWDV</sequence>
<feature type="region of interest" description="Disordered" evidence="1">
    <location>
        <begin position="1"/>
        <end position="105"/>
    </location>
</feature>
<evidence type="ECO:0000313" key="2">
    <source>
        <dbReference type="EMBL" id="KAK1564199.1"/>
    </source>
</evidence>
<dbReference type="RefSeq" id="XP_060407018.1">
    <property type="nucleotide sequence ID" value="XM_060559473.1"/>
</dbReference>
<feature type="compositionally biased region" description="Basic residues" evidence="1">
    <location>
        <begin position="60"/>
        <end position="71"/>
    </location>
</feature>
<proteinExistence type="predicted"/>
<feature type="compositionally biased region" description="Basic and acidic residues" evidence="1">
    <location>
        <begin position="45"/>
        <end position="59"/>
    </location>
</feature>
<comment type="caution">
    <text evidence="2">The sequence shown here is derived from an EMBL/GenBank/DDBJ whole genome shotgun (WGS) entry which is preliminary data.</text>
</comment>
<dbReference type="GeneID" id="85443713"/>
<evidence type="ECO:0000313" key="3">
    <source>
        <dbReference type="Proteomes" id="UP001230504"/>
    </source>
</evidence>
<dbReference type="AlphaFoldDB" id="A0AAD8PJB5"/>
<name>A0AAD8PJB5_9PEZI</name>
<dbReference type="Proteomes" id="UP001230504">
    <property type="component" value="Unassembled WGS sequence"/>
</dbReference>
<reference evidence="2" key="1">
    <citation type="submission" date="2021-06" db="EMBL/GenBank/DDBJ databases">
        <title>Comparative genomics, transcriptomics and evolutionary studies reveal genomic signatures of adaptation to plant cell wall in hemibiotrophic fungi.</title>
        <authorList>
            <consortium name="DOE Joint Genome Institute"/>
            <person name="Baroncelli R."/>
            <person name="Diaz J.F."/>
            <person name="Benocci T."/>
            <person name="Peng M."/>
            <person name="Battaglia E."/>
            <person name="Haridas S."/>
            <person name="Andreopoulos W."/>
            <person name="Labutti K."/>
            <person name="Pangilinan J."/>
            <person name="Floch G.L."/>
            <person name="Makela M.R."/>
            <person name="Henrissat B."/>
            <person name="Grigoriev I.V."/>
            <person name="Crouch J.A."/>
            <person name="De Vries R.P."/>
            <person name="Sukno S.A."/>
            <person name="Thon M.R."/>
        </authorList>
    </citation>
    <scope>NUCLEOTIDE SEQUENCE</scope>
    <source>
        <strain evidence="2">CBS 125086</strain>
    </source>
</reference>
<accession>A0AAD8PJB5</accession>
<gene>
    <name evidence="2" type="ORF">LY79DRAFT_573445</name>
</gene>
<keyword evidence="3" id="KW-1185">Reference proteome</keyword>
<dbReference type="EMBL" id="JAHLJV010000201">
    <property type="protein sequence ID" value="KAK1564199.1"/>
    <property type="molecule type" value="Genomic_DNA"/>
</dbReference>
<organism evidence="2 3">
    <name type="scientific">Colletotrichum navitas</name>
    <dbReference type="NCBI Taxonomy" id="681940"/>
    <lineage>
        <taxon>Eukaryota</taxon>
        <taxon>Fungi</taxon>
        <taxon>Dikarya</taxon>
        <taxon>Ascomycota</taxon>
        <taxon>Pezizomycotina</taxon>
        <taxon>Sordariomycetes</taxon>
        <taxon>Hypocreomycetidae</taxon>
        <taxon>Glomerellales</taxon>
        <taxon>Glomerellaceae</taxon>
        <taxon>Colletotrichum</taxon>
        <taxon>Colletotrichum graminicola species complex</taxon>
    </lineage>
</organism>